<evidence type="ECO:0000313" key="2">
    <source>
        <dbReference type="EMBL" id="TFV48273.1"/>
    </source>
</evidence>
<evidence type="ECO:0000313" key="3">
    <source>
        <dbReference type="Proteomes" id="UP000297966"/>
    </source>
</evidence>
<proteinExistence type="predicted"/>
<dbReference type="AlphaFoldDB" id="A0A4Y9LZN4"/>
<dbReference type="RefSeq" id="WP_135174445.1">
    <property type="nucleotide sequence ID" value="NZ_SPQT01000005.1"/>
</dbReference>
<comment type="caution">
    <text evidence="2">The sequence shown here is derived from an EMBL/GenBank/DDBJ whole genome shotgun (WGS) entry which is preliminary data.</text>
</comment>
<dbReference type="NCBIfam" id="NF033611">
    <property type="entry name" value="SAVED"/>
    <property type="match status" value="1"/>
</dbReference>
<feature type="domain" description="SMODS-associated and fused to various effectors" evidence="1">
    <location>
        <begin position="303"/>
        <end position="485"/>
    </location>
</feature>
<dbReference type="Proteomes" id="UP000297966">
    <property type="component" value="Unassembled WGS sequence"/>
</dbReference>
<organism evidence="2 3">
    <name type="scientific">Bradyrhizobium niftali</name>
    <dbReference type="NCBI Taxonomy" id="2560055"/>
    <lineage>
        <taxon>Bacteria</taxon>
        <taxon>Pseudomonadati</taxon>
        <taxon>Pseudomonadota</taxon>
        <taxon>Alphaproteobacteria</taxon>
        <taxon>Hyphomicrobiales</taxon>
        <taxon>Nitrobacteraceae</taxon>
        <taxon>Bradyrhizobium</taxon>
    </lineage>
</organism>
<dbReference type="OrthoDB" id="5379188at2"/>
<keyword evidence="3" id="KW-1185">Reference proteome</keyword>
<accession>A0A4Y9LZN4</accession>
<gene>
    <name evidence="2" type="ORF">E4K65_12720</name>
</gene>
<name>A0A4Y9LZN4_9BRAD</name>
<dbReference type="Pfam" id="PF18145">
    <property type="entry name" value="SAVED"/>
    <property type="match status" value="1"/>
</dbReference>
<protein>
    <submittedName>
        <fullName evidence="2">SAVED domain-containing protein</fullName>
    </submittedName>
</protein>
<sequence length="489" mass="53646">MSKSPSTPDADAGSLVSPAGMGGIVGGKGFDFQTRYIVCHLPLWMTDGAFHQIFTEGTGDIDIRYVVDATSKRKHIQIKDHDVTPSEFKEVIETFRAFDAAMPGIYQQFTLACPGFSPQLRPIETGLARLRGAASFYDDTSDALALTKSDVDERLRKNGLTDEQMQFVYDKVGIEIGHGDLAHDERALDIFVARLLKHPEFAGKIRAMVQPAYAELLRRISASKGVTLDKATLESILRASVLANLSSEQSVTLWLHNWTKENFDPPADYELDWTEHFDRSSRRVPPPNTWNDDLVPRLDALRKDIMATGPVRNIRLRGKCTLSTGVALGAVMPLVGGWVFEIPQPPAKGAWRSDAVPTPGYALQTEIVEGSVDGSDLVVGLNIRGDGRAEIISFIESTGELPQAYVFMSPPSQGSQSIGGPEDATAMALAVRDNLGAILKARQLRKTKLFFYGPFALSVFLGQQLTSIGQVQLFEYQNPGYVPSCLLRT</sequence>
<reference evidence="2 3" key="1">
    <citation type="submission" date="2019-03" db="EMBL/GenBank/DDBJ databases">
        <title>Bradyrhizobium diversity isolated from nodules of Chamaecrista fasciculata.</title>
        <authorList>
            <person name="Klepa M.S."/>
            <person name="Urquiaga M.O."/>
            <person name="Hungria M."/>
            <person name="Delamuta J.R."/>
        </authorList>
    </citation>
    <scope>NUCLEOTIDE SEQUENCE [LARGE SCALE GENOMIC DNA]</scope>
    <source>
        <strain evidence="2 3">CNPSo 3448</strain>
    </source>
</reference>
<dbReference type="InterPro" id="IPR040836">
    <property type="entry name" value="SAVED"/>
</dbReference>
<dbReference type="EMBL" id="SPQT01000005">
    <property type="protein sequence ID" value="TFV48273.1"/>
    <property type="molecule type" value="Genomic_DNA"/>
</dbReference>
<evidence type="ECO:0000259" key="1">
    <source>
        <dbReference type="Pfam" id="PF18145"/>
    </source>
</evidence>